<dbReference type="Pfam" id="PF01627">
    <property type="entry name" value="Hpt"/>
    <property type="match status" value="1"/>
</dbReference>
<dbReference type="CDD" id="cd00082">
    <property type="entry name" value="HisKA"/>
    <property type="match status" value="1"/>
</dbReference>
<name>A0A4R0YXL5_9GAMM</name>
<dbReference type="InterPro" id="IPR000700">
    <property type="entry name" value="PAS-assoc_C"/>
</dbReference>
<dbReference type="PROSITE" id="PS50112">
    <property type="entry name" value="PAS"/>
    <property type="match status" value="1"/>
</dbReference>
<feature type="domain" description="PAC" evidence="22">
    <location>
        <begin position="662"/>
        <end position="712"/>
    </location>
</feature>
<dbReference type="FunFam" id="1.10.287.130:FF:000002">
    <property type="entry name" value="Two-component osmosensing histidine kinase"/>
    <property type="match status" value="1"/>
</dbReference>
<keyword evidence="6" id="KW-0808">Transferase</keyword>
<dbReference type="CDD" id="cd16922">
    <property type="entry name" value="HATPase_EvgS-ArcB-TorS-like"/>
    <property type="match status" value="1"/>
</dbReference>
<dbReference type="SUPFAM" id="SSF47384">
    <property type="entry name" value="Homodimeric domain of signal transducing histidine kinase"/>
    <property type="match status" value="1"/>
</dbReference>
<evidence type="ECO:0000256" key="2">
    <source>
        <dbReference type="ARBA" id="ARBA00004429"/>
    </source>
</evidence>
<dbReference type="Gene3D" id="3.30.450.40">
    <property type="match status" value="1"/>
</dbReference>
<evidence type="ECO:0000256" key="15">
    <source>
        <dbReference type="ARBA" id="ARBA00068150"/>
    </source>
</evidence>
<dbReference type="PROSITE" id="PS50885">
    <property type="entry name" value="HAMP"/>
    <property type="match status" value="1"/>
</dbReference>
<dbReference type="InterPro" id="IPR036890">
    <property type="entry name" value="HATPase_C_sf"/>
</dbReference>
<evidence type="ECO:0000259" key="24">
    <source>
        <dbReference type="PROSITE" id="PS50894"/>
    </source>
</evidence>
<evidence type="ECO:0000256" key="12">
    <source>
        <dbReference type="ARBA" id="ARBA00023012"/>
    </source>
</evidence>
<dbReference type="PANTHER" id="PTHR45339:SF1">
    <property type="entry name" value="HYBRID SIGNAL TRANSDUCTION HISTIDINE KINASE J"/>
    <property type="match status" value="1"/>
</dbReference>
<evidence type="ECO:0000256" key="10">
    <source>
        <dbReference type="ARBA" id="ARBA00022840"/>
    </source>
</evidence>
<evidence type="ECO:0000256" key="5">
    <source>
        <dbReference type="ARBA" id="ARBA00022553"/>
    </source>
</evidence>
<keyword evidence="10" id="KW-0067">ATP-binding</keyword>
<feature type="modified residue" description="Phosphohistidine" evidence="16">
    <location>
        <position position="1315"/>
    </location>
</feature>
<keyword evidence="7 18" id="KW-0812">Transmembrane</keyword>
<dbReference type="Pfam" id="PF13185">
    <property type="entry name" value="GAF_2"/>
    <property type="match status" value="1"/>
</dbReference>
<dbReference type="SMART" id="SM00086">
    <property type="entry name" value="PAC"/>
    <property type="match status" value="2"/>
</dbReference>
<dbReference type="Gene3D" id="3.30.450.20">
    <property type="entry name" value="PAS domain"/>
    <property type="match status" value="2"/>
</dbReference>
<evidence type="ECO:0000313" key="26">
    <source>
        <dbReference type="Proteomes" id="UP000291822"/>
    </source>
</evidence>
<evidence type="ECO:0000259" key="19">
    <source>
        <dbReference type="PROSITE" id="PS50109"/>
    </source>
</evidence>
<dbReference type="PRINTS" id="PR00344">
    <property type="entry name" value="BCTRLSENSOR"/>
</dbReference>
<dbReference type="Gene3D" id="3.30.565.10">
    <property type="entry name" value="Histidine kinase-like ATPase, C-terminal domain"/>
    <property type="match status" value="1"/>
</dbReference>
<evidence type="ECO:0000256" key="6">
    <source>
        <dbReference type="ARBA" id="ARBA00022679"/>
    </source>
</evidence>
<evidence type="ECO:0000256" key="13">
    <source>
        <dbReference type="ARBA" id="ARBA00023136"/>
    </source>
</evidence>
<dbReference type="SMART" id="SM00448">
    <property type="entry name" value="REC"/>
    <property type="match status" value="2"/>
</dbReference>
<evidence type="ECO:0000259" key="20">
    <source>
        <dbReference type="PROSITE" id="PS50110"/>
    </source>
</evidence>
<dbReference type="Gene3D" id="3.40.50.2300">
    <property type="match status" value="2"/>
</dbReference>
<dbReference type="InterPro" id="IPR000014">
    <property type="entry name" value="PAS"/>
</dbReference>
<dbReference type="Pfam" id="PF00672">
    <property type="entry name" value="HAMP"/>
    <property type="match status" value="1"/>
</dbReference>
<dbReference type="InterPro" id="IPR008207">
    <property type="entry name" value="Sig_transdc_His_kin_Hpt_dom"/>
</dbReference>
<dbReference type="InterPro" id="IPR013767">
    <property type="entry name" value="PAS_fold"/>
</dbReference>
<evidence type="ECO:0000256" key="7">
    <source>
        <dbReference type="ARBA" id="ARBA00022692"/>
    </source>
</evidence>
<dbReference type="InterPro" id="IPR004358">
    <property type="entry name" value="Sig_transdc_His_kin-like_C"/>
</dbReference>
<dbReference type="SMART" id="SM00073">
    <property type="entry name" value="HPT"/>
    <property type="match status" value="1"/>
</dbReference>
<dbReference type="SMART" id="SM00304">
    <property type="entry name" value="HAMP"/>
    <property type="match status" value="1"/>
</dbReference>
<keyword evidence="11 18" id="KW-1133">Transmembrane helix</keyword>
<keyword evidence="4" id="KW-1003">Cell membrane</keyword>
<evidence type="ECO:0000259" key="23">
    <source>
        <dbReference type="PROSITE" id="PS50885"/>
    </source>
</evidence>
<dbReference type="RefSeq" id="WP_131151195.1">
    <property type="nucleotide sequence ID" value="NZ_SJTG01000001.1"/>
</dbReference>
<keyword evidence="13 18" id="KW-0472">Membrane</keyword>
<dbReference type="FunFam" id="3.30.565.10:FF:000010">
    <property type="entry name" value="Sensor histidine kinase RcsC"/>
    <property type="match status" value="1"/>
</dbReference>
<feature type="domain" description="PAC" evidence="22">
    <location>
        <begin position="543"/>
        <end position="595"/>
    </location>
</feature>
<dbReference type="InterPro" id="IPR024478">
    <property type="entry name" value="HlyB_4HB_MCP"/>
</dbReference>
<organism evidence="25 26">
    <name type="scientific">Dyella soli</name>
    <dbReference type="NCBI Taxonomy" id="522319"/>
    <lineage>
        <taxon>Bacteria</taxon>
        <taxon>Pseudomonadati</taxon>
        <taxon>Pseudomonadota</taxon>
        <taxon>Gammaproteobacteria</taxon>
        <taxon>Lysobacterales</taxon>
        <taxon>Rhodanobacteraceae</taxon>
        <taxon>Dyella</taxon>
    </lineage>
</organism>
<dbReference type="NCBIfam" id="TIGR00229">
    <property type="entry name" value="sensory_box"/>
    <property type="match status" value="2"/>
</dbReference>
<dbReference type="SUPFAM" id="SSF47226">
    <property type="entry name" value="Histidine-containing phosphotransfer domain, HPT domain"/>
    <property type="match status" value="1"/>
</dbReference>
<dbReference type="EMBL" id="SJTG01000001">
    <property type="protein sequence ID" value="TCI12024.1"/>
    <property type="molecule type" value="Genomic_DNA"/>
</dbReference>
<evidence type="ECO:0000256" key="8">
    <source>
        <dbReference type="ARBA" id="ARBA00022741"/>
    </source>
</evidence>
<dbReference type="InterPro" id="IPR001610">
    <property type="entry name" value="PAC"/>
</dbReference>
<evidence type="ECO:0000256" key="18">
    <source>
        <dbReference type="SAM" id="Phobius"/>
    </source>
</evidence>
<dbReference type="InterPro" id="IPR003661">
    <property type="entry name" value="HisK_dim/P_dom"/>
</dbReference>
<dbReference type="Gene3D" id="6.10.340.10">
    <property type="match status" value="1"/>
</dbReference>
<feature type="domain" description="Histidine kinase" evidence="19">
    <location>
        <begin position="730"/>
        <end position="951"/>
    </location>
</feature>
<dbReference type="InterPro" id="IPR003594">
    <property type="entry name" value="HATPase_dom"/>
</dbReference>
<dbReference type="PROSITE" id="PS50894">
    <property type="entry name" value="HPT"/>
    <property type="match status" value="1"/>
</dbReference>
<dbReference type="CDD" id="cd00130">
    <property type="entry name" value="PAS"/>
    <property type="match status" value="2"/>
</dbReference>
<keyword evidence="8" id="KW-0547">Nucleotide-binding</keyword>
<comment type="catalytic activity">
    <reaction evidence="1">
        <text>ATP + protein L-histidine = ADP + protein N-phospho-L-histidine.</text>
        <dbReference type="EC" id="2.7.13.3"/>
    </reaction>
</comment>
<feature type="modified residue" description="4-aspartylphosphate" evidence="17">
    <location>
        <position position="1171"/>
    </location>
</feature>
<dbReference type="SUPFAM" id="SSF158472">
    <property type="entry name" value="HAMP domain-like"/>
    <property type="match status" value="1"/>
</dbReference>
<dbReference type="InterPro" id="IPR036097">
    <property type="entry name" value="HisK_dim/P_sf"/>
</dbReference>
<dbReference type="GO" id="GO:0006355">
    <property type="term" value="P:regulation of DNA-templated transcription"/>
    <property type="evidence" value="ECO:0007669"/>
    <property type="project" value="InterPro"/>
</dbReference>
<keyword evidence="5 17" id="KW-0597">Phosphoprotein</keyword>
<evidence type="ECO:0000256" key="9">
    <source>
        <dbReference type="ARBA" id="ARBA00022777"/>
    </source>
</evidence>
<comment type="subunit">
    <text evidence="14">At low DSF concentrations, interacts with RpfF.</text>
</comment>
<dbReference type="SUPFAM" id="SSF55785">
    <property type="entry name" value="PYP-like sensor domain (PAS domain)"/>
    <property type="match status" value="2"/>
</dbReference>
<keyword evidence="12" id="KW-0902">Two-component regulatory system</keyword>
<feature type="transmembrane region" description="Helical" evidence="18">
    <location>
        <begin position="17"/>
        <end position="39"/>
    </location>
</feature>
<evidence type="ECO:0000313" key="25">
    <source>
        <dbReference type="EMBL" id="TCI12024.1"/>
    </source>
</evidence>
<proteinExistence type="predicted"/>
<evidence type="ECO:0000256" key="4">
    <source>
        <dbReference type="ARBA" id="ARBA00022475"/>
    </source>
</evidence>
<evidence type="ECO:0000256" key="16">
    <source>
        <dbReference type="PROSITE-ProRule" id="PRU00110"/>
    </source>
</evidence>
<dbReference type="Pfam" id="PF00989">
    <property type="entry name" value="PAS"/>
    <property type="match status" value="2"/>
</dbReference>
<dbReference type="InterPro" id="IPR036641">
    <property type="entry name" value="HPT_dom_sf"/>
</dbReference>
<feature type="transmembrane region" description="Helical" evidence="18">
    <location>
        <begin position="200"/>
        <end position="219"/>
    </location>
</feature>
<dbReference type="Pfam" id="PF12729">
    <property type="entry name" value="4HB_MCP_1"/>
    <property type="match status" value="1"/>
</dbReference>
<feature type="domain" description="Response regulatory" evidence="20">
    <location>
        <begin position="1121"/>
        <end position="1238"/>
    </location>
</feature>
<dbReference type="GO" id="GO:0005524">
    <property type="term" value="F:ATP binding"/>
    <property type="evidence" value="ECO:0007669"/>
    <property type="project" value="UniProtKB-KW"/>
</dbReference>
<comment type="subcellular location">
    <subcellularLocation>
        <location evidence="2">Cell inner membrane</location>
        <topology evidence="2">Multi-pass membrane protein</topology>
    </subcellularLocation>
</comment>
<feature type="modified residue" description="4-aspartylphosphate" evidence="17">
    <location>
        <position position="1024"/>
    </location>
</feature>
<feature type="domain" description="Response regulatory" evidence="20">
    <location>
        <begin position="970"/>
        <end position="1093"/>
    </location>
</feature>
<reference evidence="25 26" key="1">
    <citation type="submission" date="2019-02" db="EMBL/GenBank/DDBJ databases">
        <title>Dyella amyloliquefaciens sp. nov., isolated from forest soil.</title>
        <authorList>
            <person name="Gao Z.-H."/>
            <person name="Qiu L.-H."/>
        </authorList>
    </citation>
    <scope>NUCLEOTIDE SEQUENCE [LARGE SCALE GENOMIC DNA]</scope>
    <source>
        <strain evidence="25 26">KACC 12747</strain>
    </source>
</reference>
<dbReference type="InterPro" id="IPR011006">
    <property type="entry name" value="CheY-like_superfamily"/>
</dbReference>
<dbReference type="GO" id="GO:0005886">
    <property type="term" value="C:plasma membrane"/>
    <property type="evidence" value="ECO:0007669"/>
    <property type="project" value="UniProtKB-SubCell"/>
</dbReference>
<dbReference type="InterPro" id="IPR035965">
    <property type="entry name" value="PAS-like_dom_sf"/>
</dbReference>
<dbReference type="SUPFAM" id="SSF55874">
    <property type="entry name" value="ATPase domain of HSP90 chaperone/DNA topoisomerase II/histidine kinase"/>
    <property type="match status" value="1"/>
</dbReference>
<dbReference type="CDD" id="cd17546">
    <property type="entry name" value="REC_hyHK_CKI1_RcsC-like"/>
    <property type="match status" value="2"/>
</dbReference>
<dbReference type="Pfam" id="PF00512">
    <property type="entry name" value="HisKA"/>
    <property type="match status" value="1"/>
</dbReference>
<dbReference type="Gene3D" id="1.20.120.160">
    <property type="entry name" value="HPT domain"/>
    <property type="match status" value="1"/>
</dbReference>
<evidence type="ECO:0000256" key="14">
    <source>
        <dbReference type="ARBA" id="ARBA00064003"/>
    </source>
</evidence>
<dbReference type="Proteomes" id="UP000291822">
    <property type="component" value="Unassembled WGS sequence"/>
</dbReference>
<feature type="domain" description="HAMP" evidence="23">
    <location>
        <begin position="221"/>
        <end position="274"/>
    </location>
</feature>
<dbReference type="InterPro" id="IPR003018">
    <property type="entry name" value="GAF"/>
</dbReference>
<dbReference type="SMART" id="SM00091">
    <property type="entry name" value="PAS"/>
    <property type="match status" value="2"/>
</dbReference>
<dbReference type="SMART" id="SM00388">
    <property type="entry name" value="HisKA"/>
    <property type="match status" value="1"/>
</dbReference>
<dbReference type="PROSITE" id="PS50109">
    <property type="entry name" value="HIS_KIN"/>
    <property type="match status" value="1"/>
</dbReference>
<dbReference type="PROSITE" id="PS50110">
    <property type="entry name" value="RESPONSE_REGULATORY"/>
    <property type="match status" value="2"/>
</dbReference>
<evidence type="ECO:0000259" key="21">
    <source>
        <dbReference type="PROSITE" id="PS50112"/>
    </source>
</evidence>
<evidence type="ECO:0000256" key="11">
    <source>
        <dbReference type="ARBA" id="ARBA00022989"/>
    </source>
</evidence>
<comment type="caution">
    <text evidence="25">The sequence shown here is derived from an EMBL/GenBank/DDBJ whole genome shotgun (WGS) entry which is preliminary data.</text>
</comment>
<dbReference type="InterPro" id="IPR003660">
    <property type="entry name" value="HAMP_dom"/>
</dbReference>
<dbReference type="InterPro" id="IPR029016">
    <property type="entry name" value="GAF-like_dom_sf"/>
</dbReference>
<keyword evidence="9" id="KW-0418">Kinase</keyword>
<feature type="domain" description="HPt" evidence="24">
    <location>
        <begin position="1276"/>
        <end position="1374"/>
    </location>
</feature>
<protein>
    <recommendedName>
        <fullName evidence="15">Sensory/regulatory protein RpfC</fullName>
        <ecNumber evidence="3">2.7.13.3</ecNumber>
    </recommendedName>
</protein>
<dbReference type="GO" id="GO:0000155">
    <property type="term" value="F:phosphorelay sensor kinase activity"/>
    <property type="evidence" value="ECO:0007669"/>
    <property type="project" value="InterPro"/>
</dbReference>
<evidence type="ECO:0000256" key="1">
    <source>
        <dbReference type="ARBA" id="ARBA00000085"/>
    </source>
</evidence>
<accession>A0A4R0YXL5</accession>
<dbReference type="CDD" id="cd00088">
    <property type="entry name" value="HPT"/>
    <property type="match status" value="1"/>
</dbReference>
<evidence type="ECO:0000256" key="3">
    <source>
        <dbReference type="ARBA" id="ARBA00012438"/>
    </source>
</evidence>
<dbReference type="Pfam" id="PF02518">
    <property type="entry name" value="HATPase_c"/>
    <property type="match status" value="1"/>
</dbReference>
<dbReference type="PROSITE" id="PS50113">
    <property type="entry name" value="PAC"/>
    <property type="match status" value="2"/>
</dbReference>
<dbReference type="SMART" id="SM00387">
    <property type="entry name" value="HATPase_c"/>
    <property type="match status" value="1"/>
</dbReference>
<dbReference type="Pfam" id="PF00072">
    <property type="entry name" value="Response_reg"/>
    <property type="match status" value="2"/>
</dbReference>
<keyword evidence="26" id="KW-1185">Reference proteome</keyword>
<dbReference type="SUPFAM" id="SSF52172">
    <property type="entry name" value="CheY-like"/>
    <property type="match status" value="2"/>
</dbReference>
<dbReference type="PANTHER" id="PTHR45339">
    <property type="entry name" value="HYBRID SIGNAL TRANSDUCTION HISTIDINE KINASE J"/>
    <property type="match status" value="1"/>
</dbReference>
<feature type="domain" description="PAS" evidence="21">
    <location>
        <begin position="465"/>
        <end position="534"/>
    </location>
</feature>
<dbReference type="InterPro" id="IPR005467">
    <property type="entry name" value="His_kinase_dom"/>
</dbReference>
<evidence type="ECO:0000256" key="17">
    <source>
        <dbReference type="PROSITE-ProRule" id="PRU00169"/>
    </source>
</evidence>
<gene>
    <name evidence="25" type="ORF">EZM97_01255</name>
</gene>
<dbReference type="Gene3D" id="1.10.287.130">
    <property type="match status" value="1"/>
</dbReference>
<sequence length="1375" mass="150711">MSALLERLERMTLRTRLVIGFGGILLMTLLLGVYSVNTLRQQRDRVSRLYEQDVVGLLHIQSARAALADMGQSVRQVAMTEAGSGRSRAIRDLADAETLTRQEIELARPHVYRETVQRSLSDFDAAFASYKQQVDQIVATVQAPGNPKDRSAAALLASPEFLRADVTVKEQLARMEQTKREAADQEVDQATERLYDAGRLTAWLLGLAVIAGIFFSYLIGRSIRRPSTRLMASLEAMGAGQLDVQIPYTDYPSEAGDLARSVASMQQEVKRAAHTRWVKTHVAAIGADMQSMTDAGELAHHFLSAVAPLVPIGHATFYRLDDATQNLHRLGDYAAAQSPSTIAIGEGLVGQCARECMPIELHEPPAGYLTVSSSLGHAPPAEILLLPVLRNERLLGVFELAATARLSVSERELLVELLPMLAMNLEIIERTERMGQLLGETRCQATSLQDKTAELEAKQRIIEASQAWYHRIIDSAPDGMMIVDEAGKIILVNPKLEAIFGYGQGELHGVGIEQLVPHGVNMSHQKLRHAFIAEGEARQMGGADADLHGLRKDGTEISVEIGLSVLPELDGQGRCVCASVRDVSKRRAMEAALQQSEERLRAILDKGPVGVGVSTRGIIRFANPKYTETFGIEPGEDAVKLYVHPEEREDIRRLLAQGEPVLGREIRMYDRDHQERDILATYMPIDYSGEPGMLGWFLDITERKAAQLAMQQSKELAEEATRAKSAFLANMSHEIRTPMNAIIGMSHLALQAGLEPKQHRYVEKVHQSAQNLLGIINDILDFSKIEAGQMHMERIDFRLEDVTEHFADVIGFRAEEKGLELLFQMSPELPADLLGDPLRLGQILLNLGNNAVKFTDHGAIVMGVEQVARGDDDVVLHFWIKDSGIGMTKEQSARIFESFVQADSSTTRRYGGTGLGLSISRKLVELMDGRLWVDSTPGKGSTFHFEVRLGTSHGAPRPRMFLADELHGQRVLVVDDNEEAREILSGMARALGLRAEVADSGMEALVRVAQAEREGHPYRLLLMDWKMPELDGIETVYRLQADRGSHAPAIVMVTAFNRDEALEEARRRGVTLKSVLTKPVTPSVLLETLAIAVDADSVVVTHVRKPRAEASQTRDSLSGKRVLLVEDNDLNQELARELLSQAGIDVVVAENGQEALEKLSIDARFDGVLMDCQMPVMDGYAATRAIRERLGLARLPIIAMTANAMAGDRDKAIAAGMNDHIAKPLDVGAMFATMDRWMGARAPTLPDTRAPTQSGLAELVSAGIDHEAGLRRCDNNENLYRKILAMFRKGNADFVQKFHDAQRDADPTAAMRLAHSLRGSAANLGATGVADAARELEDACHQGADPQQVKASLARVTTALAPVLTGLAKLEGGPA</sequence>
<dbReference type="InterPro" id="IPR001789">
    <property type="entry name" value="Sig_transdc_resp-reg_receiver"/>
</dbReference>
<evidence type="ECO:0000259" key="22">
    <source>
        <dbReference type="PROSITE" id="PS50113"/>
    </source>
</evidence>
<dbReference type="SUPFAM" id="SSF55781">
    <property type="entry name" value="GAF domain-like"/>
    <property type="match status" value="1"/>
</dbReference>
<dbReference type="EC" id="2.7.13.3" evidence="3"/>